<evidence type="ECO:0000256" key="1">
    <source>
        <dbReference type="SAM" id="Coils"/>
    </source>
</evidence>
<keyword evidence="1" id="KW-0175">Coiled coil</keyword>
<sequence>METLESFNDGTAFACFAFGVGGVLYTPLIFTAAILSATSGLAWIGGTVVCIFKSKKGEVNLDEIRDRMQTQRNNINLCQNRINAAKQSVESKQRDIDQLTMKIQNFKVKIRKYREAVFLTSFCKKVIFYWLQFLKDLTLSMNRLEYRFAADTEVVAVKDTVAYQKYAQFITGSDADKSLKAATNIRQITSMDVFDMIDMMNGLSV</sequence>
<dbReference type="AlphaFoldDB" id="A0A914Q4P5"/>
<reference evidence="3" key="1">
    <citation type="submission" date="2022-11" db="UniProtKB">
        <authorList>
            <consortium name="WormBaseParasite"/>
        </authorList>
    </citation>
    <scope>IDENTIFICATION</scope>
</reference>
<feature type="coiled-coil region" evidence="1">
    <location>
        <begin position="61"/>
        <end position="116"/>
    </location>
</feature>
<evidence type="ECO:0000313" key="3">
    <source>
        <dbReference type="WBParaSite" id="PDA_v2.g26334.t1"/>
    </source>
</evidence>
<dbReference type="WBParaSite" id="PDA_v2.g26334.t1">
    <property type="protein sequence ID" value="PDA_v2.g26334.t1"/>
    <property type="gene ID" value="PDA_v2.g26334"/>
</dbReference>
<accession>A0A914Q4P5</accession>
<organism evidence="2 3">
    <name type="scientific">Panagrolaimus davidi</name>
    <dbReference type="NCBI Taxonomy" id="227884"/>
    <lineage>
        <taxon>Eukaryota</taxon>
        <taxon>Metazoa</taxon>
        <taxon>Ecdysozoa</taxon>
        <taxon>Nematoda</taxon>
        <taxon>Chromadorea</taxon>
        <taxon>Rhabditida</taxon>
        <taxon>Tylenchina</taxon>
        <taxon>Panagrolaimomorpha</taxon>
        <taxon>Panagrolaimoidea</taxon>
        <taxon>Panagrolaimidae</taxon>
        <taxon>Panagrolaimus</taxon>
    </lineage>
</organism>
<proteinExistence type="predicted"/>
<protein>
    <submittedName>
        <fullName evidence="3">Uncharacterized protein</fullName>
    </submittedName>
</protein>
<keyword evidence="2" id="KW-1185">Reference proteome</keyword>
<name>A0A914Q4P5_9BILA</name>
<dbReference type="Proteomes" id="UP000887578">
    <property type="component" value="Unplaced"/>
</dbReference>
<evidence type="ECO:0000313" key="2">
    <source>
        <dbReference type="Proteomes" id="UP000887578"/>
    </source>
</evidence>